<dbReference type="AlphaFoldDB" id="A0A4P6V246"/>
<dbReference type="KEGG" id="rpod:E0E05_09320"/>
<dbReference type="GeneID" id="90767494"/>
<reference evidence="3 4" key="1">
    <citation type="journal article" date="2017" name="Int. J. Syst. Evol. Microbiol.">
        <title>Roseitalea porphyridii gen. nov., sp. nov., isolated from a red alga, and reclassification of Hoeflea suaedae Chung et al. 2013 as Pseudohoeflea suaedae gen. nov., comb. nov.</title>
        <authorList>
            <person name="Hyeon J.W."/>
            <person name="Jeong S.E."/>
            <person name="Baek K."/>
            <person name="Jeon C.O."/>
        </authorList>
    </citation>
    <scope>NUCLEOTIDE SEQUENCE [LARGE SCALE GENOMIC DNA]</scope>
    <source>
        <strain evidence="3 4">MA7-20</strain>
    </source>
</reference>
<gene>
    <name evidence="3" type="ORF">E0E05_09320</name>
</gene>
<accession>A0A4P6V246</accession>
<evidence type="ECO:0000259" key="2">
    <source>
        <dbReference type="Pfam" id="PF05065"/>
    </source>
</evidence>
<dbReference type="OrthoDB" id="9786516at2"/>
<feature type="domain" description="Phage capsid-like C-terminal" evidence="2">
    <location>
        <begin position="91"/>
        <end position="378"/>
    </location>
</feature>
<evidence type="ECO:0000256" key="1">
    <source>
        <dbReference type="ARBA" id="ARBA00004328"/>
    </source>
</evidence>
<evidence type="ECO:0000313" key="3">
    <source>
        <dbReference type="EMBL" id="QBK30774.1"/>
    </source>
</evidence>
<dbReference type="InterPro" id="IPR024455">
    <property type="entry name" value="Phage_capsid"/>
</dbReference>
<name>A0A4P6V246_9HYPH</name>
<dbReference type="EMBL" id="CP036532">
    <property type="protein sequence ID" value="QBK30774.1"/>
    <property type="molecule type" value="Genomic_DNA"/>
</dbReference>
<dbReference type="Gene3D" id="3.30.2400.10">
    <property type="entry name" value="Major capsid protein gp5"/>
    <property type="match status" value="1"/>
</dbReference>
<dbReference type="InterPro" id="IPR054612">
    <property type="entry name" value="Phage_capsid-like_C"/>
</dbReference>
<dbReference type="Pfam" id="PF05065">
    <property type="entry name" value="Phage_capsid"/>
    <property type="match status" value="1"/>
</dbReference>
<dbReference type="RefSeq" id="WP_131616458.1">
    <property type="nucleotide sequence ID" value="NZ_CP036532.1"/>
</dbReference>
<dbReference type="SUPFAM" id="SSF56563">
    <property type="entry name" value="Major capsid protein gp5"/>
    <property type="match status" value="1"/>
</dbReference>
<dbReference type="Gene3D" id="3.30.2320.10">
    <property type="entry name" value="hypothetical protein PF0899 domain"/>
    <property type="match status" value="1"/>
</dbReference>
<evidence type="ECO:0000313" key="4">
    <source>
        <dbReference type="Proteomes" id="UP000293719"/>
    </source>
</evidence>
<proteinExistence type="predicted"/>
<keyword evidence="4" id="KW-1185">Reference proteome</keyword>
<dbReference type="NCBIfam" id="TIGR01554">
    <property type="entry name" value="major_cap_HK97"/>
    <property type="match status" value="1"/>
</dbReference>
<comment type="subcellular location">
    <subcellularLocation>
        <location evidence="1">Virion</location>
    </subcellularLocation>
</comment>
<sequence length="382" mass="41763">MSVNFEEIKALIEDQGEAFSGFKSSIEGAIEAERKEREALEMRLNRIGVAGGGEPNAGKLDDERKAVAAFIRTGDETELKNVMTVGSDPDGGYTVLPAQSRVMTQRLHDFSALRRLARVEVINTGDSFEEIDDRDEPDAAWVGETATRSKGSTPTLGKFSIPLHEIYALQAISQRLIDDSNVNLGLWIEGKIADKFGRTEADALISGDGTLKPKGLLSYATNTDGDYSRAAGTIEYVPTGEAAAFPTDDPGDVLVNLMVALRAPYRTGARWLMNSNTMATVRKFKDTQGQYLWQPAMAAGQPATLLGYPVEIDEYMPDVGANEYPIAFGRFDLAYTIIERPGIRMLRDPYTDKPNVLFYAYRRIGGGLANDDAVKLLKVASS</sequence>
<protein>
    <submittedName>
        <fullName evidence="3">Phage major capsid protein</fullName>
    </submittedName>
</protein>
<dbReference type="Proteomes" id="UP000293719">
    <property type="component" value="Chromosome"/>
</dbReference>
<organism evidence="3 4">
    <name type="scientific">Roseitalea porphyridii</name>
    <dbReference type="NCBI Taxonomy" id="1852022"/>
    <lineage>
        <taxon>Bacteria</taxon>
        <taxon>Pseudomonadati</taxon>
        <taxon>Pseudomonadota</taxon>
        <taxon>Alphaproteobacteria</taxon>
        <taxon>Hyphomicrobiales</taxon>
        <taxon>Ahrensiaceae</taxon>
        <taxon>Roseitalea</taxon>
    </lineage>
</organism>